<keyword evidence="4 10" id="KW-0732">Signal</keyword>
<evidence type="ECO:0000256" key="1">
    <source>
        <dbReference type="ARBA" id="ARBA00007010"/>
    </source>
</evidence>
<dbReference type="RefSeq" id="WP_427909925.1">
    <property type="nucleotide sequence ID" value="NZ_PYAV01000003.1"/>
</dbReference>
<comment type="similarity">
    <text evidence="1">Belongs to the SleB family.</text>
</comment>
<feature type="signal peptide" evidence="10">
    <location>
        <begin position="1"/>
        <end position="30"/>
    </location>
</feature>
<dbReference type="FunFam" id="6.20.240.60:FF:000001">
    <property type="entry name" value="Spore cortex-lytic enzyme"/>
    <property type="match status" value="1"/>
</dbReference>
<evidence type="ECO:0000256" key="4">
    <source>
        <dbReference type="ARBA" id="ARBA00022729"/>
    </source>
</evidence>
<dbReference type="SUPFAM" id="SSF47090">
    <property type="entry name" value="PGBD-like"/>
    <property type="match status" value="1"/>
</dbReference>
<evidence type="ECO:0000259" key="11">
    <source>
        <dbReference type="Pfam" id="PF01471"/>
    </source>
</evidence>
<feature type="chain" id="PRO_5015175583" description="Spore cortex-lytic enzyme" evidence="10">
    <location>
        <begin position="31"/>
        <end position="313"/>
    </location>
</feature>
<comment type="caution">
    <text evidence="13">The sequence shown here is derived from an EMBL/GenBank/DDBJ whole genome shotgun (WGS) entry which is preliminary data.</text>
</comment>
<feature type="region of interest" description="Disordered" evidence="9">
    <location>
        <begin position="118"/>
        <end position="182"/>
    </location>
</feature>
<evidence type="ECO:0000256" key="10">
    <source>
        <dbReference type="SAM" id="SignalP"/>
    </source>
</evidence>
<dbReference type="Pfam" id="PF01471">
    <property type="entry name" value="PG_binding_1"/>
    <property type="match status" value="1"/>
</dbReference>
<dbReference type="Gene3D" id="1.10.101.10">
    <property type="entry name" value="PGBD-like superfamily/PGBD"/>
    <property type="match status" value="1"/>
</dbReference>
<keyword evidence="7" id="KW-0961">Cell wall biogenesis/degradation</keyword>
<keyword evidence="3" id="KW-0309">Germination</keyword>
<dbReference type="GO" id="GO:0030435">
    <property type="term" value="P:sporulation resulting in formation of a cellular spore"/>
    <property type="evidence" value="ECO:0007669"/>
    <property type="project" value="UniProtKB-KW"/>
</dbReference>
<feature type="compositionally biased region" description="Acidic residues" evidence="9">
    <location>
        <begin position="172"/>
        <end position="182"/>
    </location>
</feature>
<dbReference type="NCBIfam" id="TIGR02869">
    <property type="entry name" value="spore_SleB"/>
    <property type="match status" value="1"/>
</dbReference>
<dbReference type="InterPro" id="IPR014224">
    <property type="entry name" value="Spore_cortex_SleB"/>
</dbReference>
<evidence type="ECO:0000256" key="5">
    <source>
        <dbReference type="ARBA" id="ARBA00022801"/>
    </source>
</evidence>
<dbReference type="Gene3D" id="1.10.10.2520">
    <property type="entry name" value="Cell wall hydrolase SleB, domain 1"/>
    <property type="match status" value="1"/>
</dbReference>
<keyword evidence="6" id="KW-0749">Sporulation</keyword>
<dbReference type="GO" id="GO:0016787">
    <property type="term" value="F:hydrolase activity"/>
    <property type="evidence" value="ECO:0007669"/>
    <property type="project" value="UniProtKB-KW"/>
</dbReference>
<evidence type="ECO:0000256" key="2">
    <source>
        <dbReference type="ARBA" id="ARBA00018364"/>
    </source>
</evidence>
<dbReference type="Gene3D" id="6.20.240.60">
    <property type="match status" value="1"/>
</dbReference>
<dbReference type="InterPro" id="IPR036366">
    <property type="entry name" value="PGBDSf"/>
</dbReference>
<dbReference type="EMBL" id="PYAV01000003">
    <property type="protein sequence ID" value="PSL50473.1"/>
    <property type="molecule type" value="Genomic_DNA"/>
</dbReference>
<dbReference type="GO" id="GO:0009847">
    <property type="term" value="P:spore germination"/>
    <property type="evidence" value="ECO:0007669"/>
    <property type="project" value="UniProtKB-UniRule"/>
</dbReference>
<feature type="domain" description="Peptidoglycan binding-like" evidence="11">
    <location>
        <begin position="41"/>
        <end position="97"/>
    </location>
</feature>
<evidence type="ECO:0000313" key="13">
    <source>
        <dbReference type="EMBL" id="PSL50473.1"/>
    </source>
</evidence>
<evidence type="ECO:0000256" key="6">
    <source>
        <dbReference type="ARBA" id="ARBA00022969"/>
    </source>
</evidence>
<dbReference type="Pfam" id="PF07486">
    <property type="entry name" value="Hydrolase_2"/>
    <property type="match status" value="1"/>
</dbReference>
<organism evidence="13 14">
    <name type="scientific">Salsuginibacillus halophilus</name>
    <dbReference type="NCBI Taxonomy" id="517424"/>
    <lineage>
        <taxon>Bacteria</taxon>
        <taxon>Bacillati</taxon>
        <taxon>Bacillota</taxon>
        <taxon>Bacilli</taxon>
        <taxon>Bacillales</taxon>
        <taxon>Bacillaceae</taxon>
        <taxon>Salsuginibacillus</taxon>
    </lineage>
</organism>
<keyword evidence="5" id="KW-0378">Hydrolase</keyword>
<evidence type="ECO:0000256" key="9">
    <source>
        <dbReference type="SAM" id="MobiDB-lite"/>
    </source>
</evidence>
<keyword evidence="14" id="KW-1185">Reference proteome</keyword>
<dbReference type="FunFam" id="1.10.10.2520:FF:000001">
    <property type="entry name" value="Spore cortex-lytic enzyme"/>
    <property type="match status" value="1"/>
</dbReference>
<sequence>MQQMLQTTVRLIIICSGVICLSFPAATVDAFSEQTIQRGATGDDVVELQARLQYNGYYEGTIDGVYGWGTYWAVRNFQEAFGLEVDGLVGNEMKDRLVEATSYDEAFVQRMLQEGRSFTHYGGTPLENQKGPAPDTGSGGTGESAPPAEGDQSPPEGEGDEGEPPDTGGNEAADEEVTEEDGEADIHQAMNVPDGFSDNDIQMLANAVHGEARGEPYTGQVAVAAVIINRMNSDEFPDTVNGVVFEPLAFEAVMDGQIWLEPNEESRQAVLDAINGQDPTGGALYFFNPETAESDWIWSRPQIKQIGKHIFAE</sequence>
<dbReference type="GO" id="GO:0071555">
    <property type="term" value="P:cell wall organization"/>
    <property type="evidence" value="ECO:0007669"/>
    <property type="project" value="UniProtKB-KW"/>
</dbReference>
<evidence type="ECO:0000256" key="7">
    <source>
        <dbReference type="ARBA" id="ARBA00023316"/>
    </source>
</evidence>
<evidence type="ECO:0000256" key="3">
    <source>
        <dbReference type="ARBA" id="ARBA00022544"/>
    </source>
</evidence>
<gene>
    <name evidence="13" type="ORF">B0H94_10385</name>
</gene>
<dbReference type="InterPro" id="IPR011105">
    <property type="entry name" value="Cell_wall_hydrolase_SleB"/>
</dbReference>
<evidence type="ECO:0000256" key="8">
    <source>
        <dbReference type="NCBIfam" id="TIGR02869"/>
    </source>
</evidence>
<accession>A0A2P8HW62</accession>
<dbReference type="AlphaFoldDB" id="A0A2P8HW62"/>
<dbReference type="InterPro" id="IPR002477">
    <property type="entry name" value="Peptidoglycan-bd-like"/>
</dbReference>
<dbReference type="Proteomes" id="UP000242310">
    <property type="component" value="Unassembled WGS sequence"/>
</dbReference>
<reference evidence="13 14" key="1">
    <citation type="submission" date="2018-03" db="EMBL/GenBank/DDBJ databases">
        <title>Genomic Encyclopedia of Type Strains, Phase III (KMG-III): the genomes of soil and plant-associated and newly described type strains.</title>
        <authorList>
            <person name="Whitman W."/>
        </authorList>
    </citation>
    <scope>NUCLEOTIDE SEQUENCE [LARGE SCALE GENOMIC DNA]</scope>
    <source>
        <strain evidence="13 14">CGMCC 1.07653</strain>
    </source>
</reference>
<evidence type="ECO:0000259" key="12">
    <source>
        <dbReference type="Pfam" id="PF07486"/>
    </source>
</evidence>
<protein>
    <recommendedName>
        <fullName evidence="2 8">Spore cortex-lytic enzyme</fullName>
    </recommendedName>
</protein>
<evidence type="ECO:0000313" key="14">
    <source>
        <dbReference type="Proteomes" id="UP000242310"/>
    </source>
</evidence>
<name>A0A2P8HW62_9BACI</name>
<dbReference type="InterPro" id="IPR036365">
    <property type="entry name" value="PGBD-like_sf"/>
</dbReference>
<feature type="domain" description="Cell wall hydrolase SleB" evidence="12">
    <location>
        <begin position="214"/>
        <end position="312"/>
    </location>
</feature>
<proteinExistence type="inferred from homology"/>
<dbReference type="InterPro" id="IPR042047">
    <property type="entry name" value="SleB_dom1"/>
</dbReference>